<dbReference type="Proteomes" id="UP001201463">
    <property type="component" value="Unassembled WGS sequence"/>
</dbReference>
<comment type="caution">
    <text evidence="2">The sequence shown here is derived from an EMBL/GenBank/DDBJ whole genome shotgun (WGS) entry which is preliminary data.</text>
</comment>
<sequence>MVRLPRVQELSGLGRSTIYRLMAMQQFPNAVRLGPRAVGWRLSDIAAWNASRPCLQPGPATPAHRPIDTDTV</sequence>
<protein>
    <submittedName>
        <fullName evidence="2">AlpA family transcriptional regulator</fullName>
    </submittedName>
</protein>
<evidence type="ECO:0000313" key="2">
    <source>
        <dbReference type="EMBL" id="MCE4540719.1"/>
    </source>
</evidence>
<evidence type="ECO:0000256" key="1">
    <source>
        <dbReference type="SAM" id="MobiDB-lite"/>
    </source>
</evidence>
<accession>A0ABS8XPY9</accession>
<reference evidence="2 3" key="1">
    <citation type="submission" date="2021-12" db="EMBL/GenBank/DDBJ databases">
        <title>Genome seq of p7.</title>
        <authorList>
            <person name="Seo T."/>
        </authorList>
    </citation>
    <scope>NUCLEOTIDE SEQUENCE [LARGE SCALE GENOMIC DNA]</scope>
    <source>
        <strain evidence="2 3">P7</strain>
    </source>
</reference>
<name>A0ABS8XPY9_9BURK</name>
<gene>
    <name evidence="2" type="ORF">LXT12_26155</name>
</gene>
<dbReference type="PANTHER" id="PTHR36154:SF1">
    <property type="entry name" value="DNA-BINDING TRANSCRIPTIONAL ACTIVATOR ALPA"/>
    <property type="match status" value="1"/>
</dbReference>
<dbReference type="InterPro" id="IPR010260">
    <property type="entry name" value="AlpA"/>
</dbReference>
<dbReference type="PANTHER" id="PTHR36154">
    <property type="entry name" value="DNA-BINDING TRANSCRIPTIONAL ACTIVATOR ALPA"/>
    <property type="match status" value="1"/>
</dbReference>
<keyword evidence="3" id="KW-1185">Reference proteome</keyword>
<dbReference type="Gene3D" id="1.10.238.160">
    <property type="match status" value="1"/>
</dbReference>
<dbReference type="EMBL" id="JAJTWT010000022">
    <property type="protein sequence ID" value="MCE4540719.1"/>
    <property type="molecule type" value="Genomic_DNA"/>
</dbReference>
<dbReference type="Pfam" id="PF05930">
    <property type="entry name" value="Phage_AlpA"/>
    <property type="match status" value="1"/>
</dbReference>
<feature type="region of interest" description="Disordered" evidence="1">
    <location>
        <begin position="53"/>
        <end position="72"/>
    </location>
</feature>
<dbReference type="InterPro" id="IPR052931">
    <property type="entry name" value="Prophage_regulatory_activator"/>
</dbReference>
<proteinExistence type="predicted"/>
<evidence type="ECO:0000313" key="3">
    <source>
        <dbReference type="Proteomes" id="UP001201463"/>
    </source>
</evidence>
<organism evidence="2 3">
    <name type="scientific">Pelomonas caseinilytica</name>
    <dbReference type="NCBI Taxonomy" id="2906763"/>
    <lineage>
        <taxon>Bacteria</taxon>
        <taxon>Pseudomonadati</taxon>
        <taxon>Pseudomonadota</taxon>
        <taxon>Betaproteobacteria</taxon>
        <taxon>Burkholderiales</taxon>
        <taxon>Sphaerotilaceae</taxon>
        <taxon>Roseateles</taxon>
    </lineage>
</organism>